<evidence type="ECO:0000259" key="2">
    <source>
        <dbReference type="SMART" id="SM00429"/>
    </source>
</evidence>
<evidence type="ECO:0000256" key="1">
    <source>
        <dbReference type="SAM" id="SignalP"/>
    </source>
</evidence>
<protein>
    <submittedName>
        <fullName evidence="3">IPT/TIG domain-containing protein</fullName>
    </submittedName>
</protein>
<organism evidence="3 4">
    <name type="scientific">Algoriphagus sediminis</name>
    <dbReference type="NCBI Taxonomy" id="3057113"/>
    <lineage>
        <taxon>Bacteria</taxon>
        <taxon>Pseudomonadati</taxon>
        <taxon>Bacteroidota</taxon>
        <taxon>Cytophagia</taxon>
        <taxon>Cytophagales</taxon>
        <taxon>Cyclobacteriaceae</taxon>
        <taxon>Algoriphagus</taxon>
    </lineage>
</organism>
<gene>
    <name evidence="3" type="ORF">QVH07_12325</name>
</gene>
<dbReference type="InterPro" id="IPR015915">
    <property type="entry name" value="Kelch-typ_b-propeller"/>
</dbReference>
<dbReference type="Gene3D" id="2.120.10.80">
    <property type="entry name" value="Kelch-type beta propeller"/>
    <property type="match status" value="1"/>
</dbReference>
<dbReference type="CDD" id="cd00102">
    <property type="entry name" value="IPT"/>
    <property type="match status" value="1"/>
</dbReference>
<name>A0ABT7YEP5_9BACT</name>
<sequence>MQRYLLLLLMMASVLFSSCEEDDPETTILVTEEVLLTSGEQARLLGRLITNQAINPSDHGFQLSENQDFTSPILITLGPKEGPGRFIGEVTGLKVGQTYFARAYMDLGAGLEFGNTIELSTLEPGLESFEPNFGKEGSEIFIFGRNFTEDTRVFFGDQEAAVTEILFETRLRVIIPSATTSATVPLRVVVQDRELVFDFPFEYQIGTYETVSQFPQNVRLIDNLFFQRGDEFFVGLGSVRGTSFYSNIFKYNPGADSWVQVPFEGTNRSFGWATENYLGGGIRELGRDPFLINRNFYRFNGSSFVQLADMPFDSRESIAFEVGEFLFVIGGKEGNPQAGWRYETSTGLWTQIAEAPFPIDQSLGSFTYQNERYFINSNGNIVKYIPFSDTWEEAGFFPGSTGQGYPIAQVIGDRVYVGAYRRATEMWEWNMESRIWTAKNDVPGISQNLNGGYWVSDGFLYFLRVPELSVVGDQPLPLVKFDPSGI</sequence>
<keyword evidence="4" id="KW-1185">Reference proteome</keyword>
<dbReference type="PROSITE" id="PS51257">
    <property type="entry name" value="PROKAR_LIPOPROTEIN"/>
    <property type="match status" value="1"/>
</dbReference>
<reference evidence="3" key="1">
    <citation type="submission" date="2023-06" db="EMBL/GenBank/DDBJ databases">
        <title>Robiginitalea aurantiacus sp. nov. and Algoriphagus sediminis sp. nov., isolated from coastal sediment.</title>
        <authorList>
            <person name="Zhou Z.Y."/>
            <person name="An J."/>
            <person name="Jia Y.W."/>
            <person name="Du Z.J."/>
        </authorList>
    </citation>
    <scope>NUCLEOTIDE SEQUENCE</scope>
    <source>
        <strain evidence="3">C2-7</strain>
    </source>
</reference>
<feature type="domain" description="IPT/TIG" evidence="2">
    <location>
        <begin position="123"/>
        <end position="204"/>
    </location>
</feature>
<dbReference type="SUPFAM" id="SSF81296">
    <property type="entry name" value="E set domains"/>
    <property type="match status" value="1"/>
</dbReference>
<dbReference type="Proteomes" id="UP001171916">
    <property type="component" value="Unassembled WGS sequence"/>
</dbReference>
<accession>A0ABT7YEP5</accession>
<dbReference type="EMBL" id="JAUEPH010000005">
    <property type="protein sequence ID" value="MDN3204941.1"/>
    <property type="molecule type" value="Genomic_DNA"/>
</dbReference>
<proteinExistence type="predicted"/>
<feature type="chain" id="PRO_5045683740" evidence="1">
    <location>
        <begin position="20"/>
        <end position="486"/>
    </location>
</feature>
<dbReference type="Gene3D" id="2.60.40.10">
    <property type="entry name" value="Immunoglobulins"/>
    <property type="match status" value="1"/>
</dbReference>
<dbReference type="Pfam" id="PF01833">
    <property type="entry name" value="TIG"/>
    <property type="match status" value="1"/>
</dbReference>
<evidence type="ECO:0000313" key="3">
    <source>
        <dbReference type="EMBL" id="MDN3204941.1"/>
    </source>
</evidence>
<dbReference type="SMART" id="SM00429">
    <property type="entry name" value="IPT"/>
    <property type="match status" value="1"/>
</dbReference>
<dbReference type="RefSeq" id="WP_290000786.1">
    <property type="nucleotide sequence ID" value="NZ_JAUEPH010000005.1"/>
</dbReference>
<dbReference type="InterPro" id="IPR014756">
    <property type="entry name" value="Ig_E-set"/>
</dbReference>
<evidence type="ECO:0000313" key="4">
    <source>
        <dbReference type="Proteomes" id="UP001171916"/>
    </source>
</evidence>
<dbReference type="SUPFAM" id="SSF117281">
    <property type="entry name" value="Kelch motif"/>
    <property type="match status" value="1"/>
</dbReference>
<comment type="caution">
    <text evidence="3">The sequence shown here is derived from an EMBL/GenBank/DDBJ whole genome shotgun (WGS) entry which is preliminary data.</text>
</comment>
<dbReference type="InterPro" id="IPR002909">
    <property type="entry name" value="IPT_dom"/>
</dbReference>
<dbReference type="InterPro" id="IPR013783">
    <property type="entry name" value="Ig-like_fold"/>
</dbReference>
<feature type="signal peptide" evidence="1">
    <location>
        <begin position="1"/>
        <end position="19"/>
    </location>
</feature>
<keyword evidence="1" id="KW-0732">Signal</keyword>